<dbReference type="Proteomes" id="UP000443353">
    <property type="component" value="Unassembled WGS sequence"/>
</dbReference>
<dbReference type="Pfam" id="PF16157">
    <property type="entry name" value="DUF4865"/>
    <property type="match status" value="1"/>
</dbReference>
<dbReference type="RefSeq" id="WP_160408519.1">
    <property type="nucleotide sequence ID" value="NZ_WSES01000003.1"/>
</dbReference>
<organism evidence="1 2">
    <name type="scientific">Massilia cellulosiltytica</name>
    <dbReference type="NCBI Taxonomy" id="2683234"/>
    <lineage>
        <taxon>Bacteria</taxon>
        <taxon>Pseudomonadati</taxon>
        <taxon>Pseudomonadota</taxon>
        <taxon>Betaproteobacteria</taxon>
        <taxon>Burkholderiales</taxon>
        <taxon>Oxalobacteraceae</taxon>
        <taxon>Telluria group</taxon>
        <taxon>Massilia</taxon>
    </lineage>
</organism>
<name>A0A7X3FYH1_9BURK</name>
<sequence length="185" mass="20117">MIAMQYRFPLPADYDMAIIDRRIADKGHLMDGFPGLLFKAYLSARKTGPAQDNAYAPFYVWNTVDGMHAFLNGPGFAGVAQAFGRPSVATWLVWQARCAPGFEHARFASVERRTIPPGADLEALRREETCLAAEALDSGGALVAVAGYDPGDWTIVRFHLWDSEPAVVGATTLIYTVGHISIAEG</sequence>
<keyword evidence="2" id="KW-1185">Reference proteome</keyword>
<evidence type="ECO:0000313" key="2">
    <source>
        <dbReference type="Proteomes" id="UP000443353"/>
    </source>
</evidence>
<dbReference type="AlphaFoldDB" id="A0A7X3FYH1"/>
<evidence type="ECO:0000313" key="1">
    <source>
        <dbReference type="EMBL" id="MVW60381.1"/>
    </source>
</evidence>
<gene>
    <name evidence="1" type="ORF">GPY61_10600</name>
</gene>
<proteinExistence type="predicted"/>
<accession>A0A7X3FYH1</accession>
<protein>
    <submittedName>
        <fullName evidence="1">DUF4865 family protein</fullName>
    </submittedName>
</protein>
<comment type="caution">
    <text evidence="1">The sequence shown here is derived from an EMBL/GenBank/DDBJ whole genome shotgun (WGS) entry which is preliminary data.</text>
</comment>
<dbReference type="InterPro" id="IPR032349">
    <property type="entry name" value="DUF4865"/>
</dbReference>
<reference evidence="1 2" key="1">
    <citation type="submission" date="2019-12" db="EMBL/GenBank/DDBJ databases">
        <authorList>
            <person name="Li C."/>
            <person name="Zhao J."/>
        </authorList>
    </citation>
    <scope>NUCLEOTIDE SEQUENCE [LARGE SCALE GENOMIC DNA]</scope>
    <source>
        <strain evidence="1 2">NEAU-DD11</strain>
    </source>
</reference>
<dbReference type="EMBL" id="WSES01000003">
    <property type="protein sequence ID" value="MVW60381.1"/>
    <property type="molecule type" value="Genomic_DNA"/>
</dbReference>